<feature type="compositionally biased region" description="Polar residues" evidence="1">
    <location>
        <begin position="10"/>
        <end position="19"/>
    </location>
</feature>
<reference evidence="2 3" key="1">
    <citation type="submission" date="2015-07" db="EMBL/GenBank/DDBJ databases">
        <title>Emmonsia species relationships and genome sequence.</title>
        <authorList>
            <consortium name="The Broad Institute Genomics Platform"/>
            <person name="Cuomo C.A."/>
            <person name="Munoz J.F."/>
            <person name="Imamovic A."/>
            <person name="Priest M.E."/>
            <person name="Young S."/>
            <person name="Clay O.K."/>
            <person name="McEwen J.G."/>
        </authorList>
    </citation>
    <scope>NUCLEOTIDE SEQUENCE [LARGE SCALE GENOMIC DNA]</scope>
    <source>
        <strain evidence="2 3">UAMH 9510</strain>
    </source>
</reference>
<organism evidence="2 3">
    <name type="scientific">Emergomyces pasteurianus Ep9510</name>
    <dbReference type="NCBI Taxonomy" id="1447872"/>
    <lineage>
        <taxon>Eukaryota</taxon>
        <taxon>Fungi</taxon>
        <taxon>Dikarya</taxon>
        <taxon>Ascomycota</taxon>
        <taxon>Pezizomycotina</taxon>
        <taxon>Eurotiomycetes</taxon>
        <taxon>Eurotiomycetidae</taxon>
        <taxon>Onygenales</taxon>
        <taxon>Ajellomycetaceae</taxon>
        <taxon>Emergomyces</taxon>
    </lineage>
</organism>
<dbReference type="GO" id="GO:0043625">
    <property type="term" value="C:delta DNA polymerase complex"/>
    <property type="evidence" value="ECO:0007669"/>
    <property type="project" value="TreeGrafter"/>
</dbReference>
<name>A0A1J9P1A3_9EURO</name>
<sequence length="234" mass="25349">MPTTTRRRSGNSGQSTLTFGAQHKVSKPTASSSSASSLAGKKGKKITHVSSPVTELRQRSASGSASPAPEISDPTTVPTSPAPAPAPAPAAAAAAAVHHHAEIESEQKPVASSLRSENIITEQARVELRLPKSEEDKKAEALTESDIKKYWENEEAGRLAPRVHQEHLTLHEKILRHFDLSNQYGPCIGIARLKRWRRAHMLNLNPPIEVLAVLLKDEAKGVANEKAYIDELMS</sequence>
<proteinExistence type="predicted"/>
<dbReference type="PANTHER" id="PTHR14303:SF0">
    <property type="entry name" value="DNA POLYMERASE DELTA SUBUNIT 4"/>
    <property type="match status" value="1"/>
</dbReference>
<evidence type="ECO:0008006" key="4">
    <source>
        <dbReference type="Google" id="ProtNLM"/>
    </source>
</evidence>
<gene>
    <name evidence="2" type="ORF">AJ78_08455</name>
</gene>
<feature type="compositionally biased region" description="Low complexity" evidence="1">
    <location>
        <begin position="27"/>
        <end position="40"/>
    </location>
</feature>
<feature type="compositionally biased region" description="Polar residues" evidence="1">
    <location>
        <begin position="48"/>
        <end position="65"/>
    </location>
</feature>
<evidence type="ECO:0000313" key="3">
    <source>
        <dbReference type="Proteomes" id="UP000182235"/>
    </source>
</evidence>
<feature type="region of interest" description="Disordered" evidence="1">
    <location>
        <begin position="1"/>
        <end position="90"/>
    </location>
</feature>
<dbReference type="PANTHER" id="PTHR14303">
    <property type="entry name" value="DNA POLYMERASE DELTA SUBUNIT 4"/>
    <property type="match status" value="1"/>
</dbReference>
<dbReference type="STRING" id="1447872.A0A1J9P1A3"/>
<dbReference type="GO" id="GO:0000731">
    <property type="term" value="P:DNA synthesis involved in DNA repair"/>
    <property type="evidence" value="ECO:0007669"/>
    <property type="project" value="InterPro"/>
</dbReference>
<dbReference type="VEuPathDB" id="FungiDB:AJ78_08455"/>
<evidence type="ECO:0000256" key="1">
    <source>
        <dbReference type="SAM" id="MobiDB-lite"/>
    </source>
</evidence>
<dbReference type="Proteomes" id="UP000182235">
    <property type="component" value="Unassembled WGS sequence"/>
</dbReference>
<comment type="caution">
    <text evidence="2">The sequence shown here is derived from an EMBL/GenBank/DDBJ whole genome shotgun (WGS) entry which is preliminary data.</text>
</comment>
<dbReference type="EMBL" id="LGRN01000750">
    <property type="protein sequence ID" value="OJD10577.1"/>
    <property type="molecule type" value="Genomic_DNA"/>
</dbReference>
<protein>
    <recommendedName>
        <fullName evidence="4">DNA polymerase delta subunit 4</fullName>
    </recommendedName>
</protein>
<dbReference type="GO" id="GO:0006261">
    <property type="term" value="P:DNA-templated DNA replication"/>
    <property type="evidence" value="ECO:0007669"/>
    <property type="project" value="TreeGrafter"/>
</dbReference>
<dbReference type="Pfam" id="PF04081">
    <property type="entry name" value="DNA_pol_delta_4"/>
    <property type="match status" value="1"/>
</dbReference>
<dbReference type="AlphaFoldDB" id="A0A1J9P1A3"/>
<dbReference type="OrthoDB" id="337486at2759"/>
<accession>A0A1J9P1A3</accession>
<dbReference type="GO" id="GO:0003887">
    <property type="term" value="F:DNA-directed DNA polymerase activity"/>
    <property type="evidence" value="ECO:0007669"/>
    <property type="project" value="TreeGrafter"/>
</dbReference>
<dbReference type="InterPro" id="IPR007218">
    <property type="entry name" value="DNA_pol_delta_4"/>
</dbReference>
<evidence type="ECO:0000313" key="2">
    <source>
        <dbReference type="EMBL" id="OJD10577.1"/>
    </source>
</evidence>
<keyword evidence="3" id="KW-1185">Reference proteome</keyword>